<evidence type="ECO:0000313" key="1">
    <source>
        <dbReference type="EMBL" id="KKK78289.1"/>
    </source>
</evidence>
<organism evidence="1">
    <name type="scientific">marine sediment metagenome</name>
    <dbReference type="NCBI Taxonomy" id="412755"/>
    <lineage>
        <taxon>unclassified sequences</taxon>
        <taxon>metagenomes</taxon>
        <taxon>ecological metagenomes</taxon>
    </lineage>
</organism>
<comment type="caution">
    <text evidence="1">The sequence shown here is derived from an EMBL/GenBank/DDBJ whole genome shotgun (WGS) entry which is preliminary data.</text>
</comment>
<sequence length="59" mass="6793">MKHEWKSMFMANEPILPARCEVCKEISMCSADWCDSIGIVKWIDKTIKRDDCPGKMKGT</sequence>
<proteinExistence type="predicted"/>
<name>A0A0F9AII1_9ZZZZ</name>
<dbReference type="AlphaFoldDB" id="A0A0F9AII1"/>
<accession>A0A0F9AII1</accession>
<protein>
    <submittedName>
        <fullName evidence="1">Uncharacterized protein</fullName>
    </submittedName>
</protein>
<reference evidence="1" key="1">
    <citation type="journal article" date="2015" name="Nature">
        <title>Complex archaea that bridge the gap between prokaryotes and eukaryotes.</title>
        <authorList>
            <person name="Spang A."/>
            <person name="Saw J.H."/>
            <person name="Jorgensen S.L."/>
            <person name="Zaremba-Niedzwiedzka K."/>
            <person name="Martijn J."/>
            <person name="Lind A.E."/>
            <person name="van Eijk R."/>
            <person name="Schleper C."/>
            <person name="Guy L."/>
            <person name="Ettema T.J."/>
        </authorList>
    </citation>
    <scope>NUCLEOTIDE SEQUENCE</scope>
</reference>
<dbReference type="EMBL" id="LAZR01054556">
    <property type="protein sequence ID" value="KKK78289.1"/>
    <property type="molecule type" value="Genomic_DNA"/>
</dbReference>
<gene>
    <name evidence="1" type="ORF">LCGC14_2845050</name>
</gene>